<dbReference type="AlphaFoldDB" id="A0ABC9DXS5"/>
<comment type="similarity">
    <text evidence="1 7">Belongs to the peptidase A1 family.</text>
</comment>
<dbReference type="FunFam" id="2.40.70.10:FF:000064">
    <property type="entry name" value="Eukaryotic aspartyl protease family protein"/>
    <property type="match status" value="1"/>
</dbReference>
<dbReference type="Gene3D" id="2.40.70.10">
    <property type="entry name" value="Acid Proteases"/>
    <property type="match status" value="2"/>
</dbReference>
<protein>
    <recommendedName>
        <fullName evidence="9">Peptidase A1 domain-containing protein</fullName>
    </recommendedName>
</protein>
<keyword evidence="8" id="KW-0732">Signal</keyword>
<evidence type="ECO:0000256" key="4">
    <source>
        <dbReference type="ARBA" id="ARBA00022801"/>
    </source>
</evidence>
<dbReference type="InterPro" id="IPR033121">
    <property type="entry name" value="PEPTIDASE_A1"/>
</dbReference>
<dbReference type="InterPro" id="IPR001461">
    <property type="entry name" value="Aspartic_peptidase_A1"/>
</dbReference>
<keyword evidence="4 7" id="KW-0378">Hydrolase</keyword>
<dbReference type="InterPro" id="IPR021109">
    <property type="entry name" value="Peptidase_aspartic_dom_sf"/>
</dbReference>
<keyword evidence="11" id="KW-1185">Reference proteome</keyword>
<evidence type="ECO:0000256" key="3">
    <source>
        <dbReference type="ARBA" id="ARBA00022750"/>
    </source>
</evidence>
<feature type="chain" id="PRO_5044808245" description="Peptidase A1 domain-containing protein" evidence="8">
    <location>
        <begin position="23"/>
        <end position="461"/>
    </location>
</feature>
<dbReference type="InterPro" id="IPR001969">
    <property type="entry name" value="Aspartic_peptidase_AS"/>
</dbReference>
<accession>A0ABC9DXS5</accession>
<dbReference type="SUPFAM" id="SSF50630">
    <property type="entry name" value="Acid proteases"/>
    <property type="match status" value="1"/>
</dbReference>
<evidence type="ECO:0000313" key="11">
    <source>
        <dbReference type="Proteomes" id="UP001497457"/>
    </source>
</evidence>
<evidence type="ECO:0000256" key="7">
    <source>
        <dbReference type="RuleBase" id="RU000454"/>
    </source>
</evidence>
<dbReference type="Pfam" id="PF14543">
    <property type="entry name" value="TAXi_N"/>
    <property type="match status" value="1"/>
</dbReference>
<keyword evidence="2 7" id="KW-0645">Protease</keyword>
<evidence type="ECO:0000256" key="8">
    <source>
        <dbReference type="SAM" id="SignalP"/>
    </source>
</evidence>
<name>A0ABC9DXS5_9POAL</name>
<dbReference type="FunFam" id="2.40.70.10:FF:000258">
    <property type="match status" value="1"/>
</dbReference>
<feature type="active site" evidence="6">
    <location>
        <position position="329"/>
    </location>
</feature>
<sequence>MKQLAAALLVLLALPCPPHAAAAVPGASVVALLTHAYAGRGLARPELFRRMAHRAKARRRLLSEPTNARPVRARVRAGLGGGGGGIVTNEYLLRVSVGTPPRPVALTLDTGSDLVWTQCAPCRGCFDQRLPLLDPAASSTYAALPCGAQPCRALPFASCGGGGRGRGNRTCAYAYHYGDKSVTVGHLATDRFSFGDDGGGGNAGAGGNLAARRLTFGCGHFNKGVFQSNETGIAGFGRGPWSLPSQLNVTTFSYCFTSMFEHKSSVVTLGGAPAAALRGAAHVAGEVRSTPLLRNPSQPSLYFLSLHAISVGATRIPVPPPASATAIIDSGASVTTLPEDLYEAVRAAFAAQVGLPLAGGGAALDLCFALPVAAALWRRRPTAVPALTLHLEGADWEMPRGNYVFEDLAARVMCVVLDAAPGGEHTVIGNFQQQNTHVVYDLENDRLSFAPARCDRLVASL</sequence>
<dbReference type="PROSITE" id="PS00141">
    <property type="entry name" value="ASP_PROTEASE"/>
    <property type="match status" value="2"/>
</dbReference>
<dbReference type="GO" id="GO:0006508">
    <property type="term" value="P:proteolysis"/>
    <property type="evidence" value="ECO:0007669"/>
    <property type="project" value="UniProtKB-KW"/>
</dbReference>
<evidence type="ECO:0000256" key="2">
    <source>
        <dbReference type="ARBA" id="ARBA00022670"/>
    </source>
</evidence>
<evidence type="ECO:0000256" key="5">
    <source>
        <dbReference type="ARBA" id="ARBA00023180"/>
    </source>
</evidence>
<dbReference type="InterPro" id="IPR032799">
    <property type="entry name" value="TAXi_C"/>
</dbReference>
<evidence type="ECO:0000259" key="9">
    <source>
        <dbReference type="PROSITE" id="PS51767"/>
    </source>
</evidence>
<dbReference type="InterPro" id="IPR032861">
    <property type="entry name" value="TAXi_N"/>
</dbReference>
<dbReference type="PANTHER" id="PTHR47967">
    <property type="entry name" value="OS07G0603500 PROTEIN-RELATED"/>
    <property type="match status" value="1"/>
</dbReference>
<evidence type="ECO:0000313" key="10">
    <source>
        <dbReference type="EMBL" id="CAL5046691.1"/>
    </source>
</evidence>
<dbReference type="PRINTS" id="PR00792">
    <property type="entry name" value="PEPSIN"/>
</dbReference>
<feature type="active site" evidence="6">
    <location>
        <position position="109"/>
    </location>
</feature>
<keyword evidence="3 7" id="KW-0064">Aspartyl protease</keyword>
<reference evidence="10" key="1">
    <citation type="submission" date="2024-10" db="EMBL/GenBank/DDBJ databases">
        <authorList>
            <person name="Ryan C."/>
        </authorList>
    </citation>
    <scope>NUCLEOTIDE SEQUENCE [LARGE SCALE GENOMIC DNA]</scope>
</reference>
<feature type="signal peptide" evidence="8">
    <location>
        <begin position="1"/>
        <end position="22"/>
    </location>
</feature>
<evidence type="ECO:0000256" key="1">
    <source>
        <dbReference type="ARBA" id="ARBA00007447"/>
    </source>
</evidence>
<dbReference type="Proteomes" id="UP001497457">
    <property type="component" value="Chromosome 35b"/>
</dbReference>
<dbReference type="GO" id="GO:0004190">
    <property type="term" value="F:aspartic-type endopeptidase activity"/>
    <property type="evidence" value="ECO:0007669"/>
    <property type="project" value="UniProtKB-KW"/>
</dbReference>
<organism evidence="10 11">
    <name type="scientific">Urochloa decumbens</name>
    <dbReference type="NCBI Taxonomy" id="240449"/>
    <lineage>
        <taxon>Eukaryota</taxon>
        <taxon>Viridiplantae</taxon>
        <taxon>Streptophyta</taxon>
        <taxon>Embryophyta</taxon>
        <taxon>Tracheophyta</taxon>
        <taxon>Spermatophyta</taxon>
        <taxon>Magnoliopsida</taxon>
        <taxon>Liliopsida</taxon>
        <taxon>Poales</taxon>
        <taxon>Poaceae</taxon>
        <taxon>PACMAD clade</taxon>
        <taxon>Panicoideae</taxon>
        <taxon>Panicodae</taxon>
        <taxon>Paniceae</taxon>
        <taxon>Melinidinae</taxon>
        <taxon>Urochloa</taxon>
    </lineage>
</organism>
<dbReference type="PROSITE" id="PS51767">
    <property type="entry name" value="PEPTIDASE_A1"/>
    <property type="match status" value="1"/>
</dbReference>
<dbReference type="PANTHER" id="PTHR47967:SF25">
    <property type="entry name" value="OS06G0209100 PROTEIN"/>
    <property type="match status" value="1"/>
</dbReference>
<evidence type="ECO:0000256" key="6">
    <source>
        <dbReference type="PIRSR" id="PIRSR601461-1"/>
    </source>
</evidence>
<dbReference type="InterPro" id="IPR034161">
    <property type="entry name" value="Pepsin-like_plant"/>
</dbReference>
<proteinExistence type="inferred from homology"/>
<keyword evidence="5" id="KW-0325">Glycoprotein</keyword>
<dbReference type="CDD" id="cd05476">
    <property type="entry name" value="pepsin_A_like_plant"/>
    <property type="match status" value="1"/>
</dbReference>
<dbReference type="EMBL" id="OZ075145">
    <property type="protein sequence ID" value="CAL5046691.1"/>
    <property type="molecule type" value="Genomic_DNA"/>
</dbReference>
<dbReference type="InterPro" id="IPR051708">
    <property type="entry name" value="Plant_Aspart_Prot_A1"/>
</dbReference>
<dbReference type="Pfam" id="PF14541">
    <property type="entry name" value="TAXi_C"/>
    <property type="match status" value="1"/>
</dbReference>
<feature type="domain" description="Peptidase A1" evidence="9">
    <location>
        <begin position="91"/>
        <end position="450"/>
    </location>
</feature>
<gene>
    <name evidence="10" type="ORF">URODEC1_LOCUS89477</name>
</gene>